<evidence type="ECO:0000313" key="2">
    <source>
        <dbReference type="EMBL" id="KAF5570871.1"/>
    </source>
</evidence>
<dbReference type="InterPro" id="IPR050659">
    <property type="entry name" value="Peptidase_M24B"/>
</dbReference>
<comment type="caution">
    <text evidence="2">The sequence shown here is derived from an EMBL/GenBank/DDBJ whole genome shotgun (WGS) entry which is preliminary data.</text>
</comment>
<proteinExistence type="predicted"/>
<dbReference type="InterPro" id="IPR029149">
    <property type="entry name" value="Creatin/AminoP/Spt16_N"/>
</dbReference>
<dbReference type="AlphaFoldDB" id="A0A8H5KFA3"/>
<dbReference type="Pfam" id="PF00557">
    <property type="entry name" value="Peptidase_M24"/>
    <property type="match status" value="1"/>
</dbReference>
<dbReference type="EMBL" id="JAAOAQ010000025">
    <property type="protein sequence ID" value="KAF5570871.1"/>
    <property type="molecule type" value="Genomic_DNA"/>
</dbReference>
<accession>A0A8H5KFA3</accession>
<dbReference type="SUPFAM" id="SSF55920">
    <property type="entry name" value="Creatinase/aminopeptidase"/>
    <property type="match status" value="1"/>
</dbReference>
<organism evidence="2 3">
    <name type="scientific">Fusarium phyllophilum</name>
    <dbReference type="NCBI Taxonomy" id="47803"/>
    <lineage>
        <taxon>Eukaryota</taxon>
        <taxon>Fungi</taxon>
        <taxon>Dikarya</taxon>
        <taxon>Ascomycota</taxon>
        <taxon>Pezizomycotina</taxon>
        <taxon>Sordariomycetes</taxon>
        <taxon>Hypocreomycetidae</taxon>
        <taxon>Hypocreales</taxon>
        <taxon>Nectriaceae</taxon>
        <taxon>Fusarium</taxon>
        <taxon>Fusarium fujikuroi species complex</taxon>
    </lineage>
</organism>
<dbReference type="Gene3D" id="3.40.350.10">
    <property type="entry name" value="Creatinase/prolidase N-terminal domain"/>
    <property type="match status" value="1"/>
</dbReference>
<dbReference type="CDD" id="cd01066">
    <property type="entry name" value="APP_MetAP"/>
    <property type="match status" value="1"/>
</dbReference>
<keyword evidence="3" id="KW-1185">Reference proteome</keyword>
<dbReference type="PANTHER" id="PTHR46112:SF2">
    <property type="entry name" value="XAA-PRO AMINOPEPTIDASE P-RELATED"/>
    <property type="match status" value="1"/>
</dbReference>
<dbReference type="Proteomes" id="UP000582016">
    <property type="component" value="Unassembled WGS sequence"/>
</dbReference>
<dbReference type="InterPro" id="IPR036005">
    <property type="entry name" value="Creatinase/aminopeptidase-like"/>
</dbReference>
<dbReference type="PANTHER" id="PTHR46112">
    <property type="entry name" value="AMINOPEPTIDASE"/>
    <property type="match status" value="1"/>
</dbReference>
<dbReference type="Gene3D" id="3.90.230.10">
    <property type="entry name" value="Creatinase/methionine aminopeptidase superfamily"/>
    <property type="match status" value="1"/>
</dbReference>
<feature type="domain" description="Peptidase M24" evidence="1">
    <location>
        <begin position="110"/>
        <end position="267"/>
    </location>
</feature>
<reference evidence="2 3" key="1">
    <citation type="submission" date="2020-05" db="EMBL/GenBank/DDBJ databases">
        <title>Identification and distribution of gene clusters putatively required for synthesis of sphingolipid metabolism inhibitors in phylogenetically diverse species of the filamentous fungus Fusarium.</title>
        <authorList>
            <person name="Kim H.-S."/>
            <person name="Busman M."/>
            <person name="Brown D.W."/>
            <person name="Divon H."/>
            <person name="Uhlig S."/>
            <person name="Proctor R.H."/>
        </authorList>
    </citation>
    <scope>NUCLEOTIDE SEQUENCE [LARGE SCALE GENOMIC DNA]</scope>
    <source>
        <strain evidence="2 3">NRRL 13617</strain>
    </source>
</reference>
<evidence type="ECO:0000313" key="3">
    <source>
        <dbReference type="Proteomes" id="UP000582016"/>
    </source>
</evidence>
<protein>
    <submittedName>
        <fullName evidence="2">Peptidase yqhT</fullName>
    </submittedName>
</protein>
<name>A0A8H5KFA3_9HYPO</name>
<evidence type="ECO:0000259" key="1">
    <source>
        <dbReference type="Pfam" id="PF00557"/>
    </source>
</evidence>
<gene>
    <name evidence="2" type="ORF">FPHYL_899</name>
</gene>
<dbReference type="OrthoDB" id="9995434at2759"/>
<sequence>MKSAQQSLSLFTSSGPKIHDKERKWAQEMADLVEGLVWKRNATLGLERMNANVAIALKELGLNIVDAQQALEMARTIKSPEEVKCIVASLHATEVAVGKLHDAVSPGLAENQLCAGPRTNPWFQESASYVIQKNDLVALDTGVVGCHGHYSDSDFSRTFRAGPEPPTEEQKELYRTALAQVNHSMSMLRSGLTFGEYADLAWDIPEQYWAIQYFVSAHGCGLTGECPYLYHRGDFPDAGYDGVIEPGMVLCVVSYIGIEDGTQGVKLRALPARSTIELHSPIISRNAHTLLGDR</sequence>
<dbReference type="InterPro" id="IPR000994">
    <property type="entry name" value="Pept_M24"/>
</dbReference>